<dbReference type="Proteomes" id="UP000432015">
    <property type="component" value="Unassembled WGS sequence"/>
</dbReference>
<evidence type="ECO:0000313" key="3">
    <source>
        <dbReference type="Proteomes" id="UP000432015"/>
    </source>
</evidence>
<evidence type="ECO:0000259" key="1">
    <source>
        <dbReference type="Pfam" id="PF14028"/>
    </source>
</evidence>
<dbReference type="NCBIfam" id="TIGR03891">
    <property type="entry name" value="thiopep_ocin"/>
    <property type="match status" value="1"/>
</dbReference>
<dbReference type="RefSeq" id="WP_156214352.1">
    <property type="nucleotide sequence ID" value="NZ_WOFH01000001.1"/>
</dbReference>
<dbReference type="AlphaFoldDB" id="A0A7K1KTA1"/>
<keyword evidence="3" id="KW-1185">Reference proteome</keyword>
<comment type="caution">
    <text evidence="2">The sequence shown here is derived from an EMBL/GenBank/DDBJ whole genome shotgun (WGS) entry which is preliminary data.</text>
</comment>
<sequence>MDEPPCETSSWTQVNIAFPGHNARERERRAAAHLVRILPAAEADGRITSWFFTRKTRWRIRYRPAKASDSRPLRSLLTQGVDSTNDIYEPEVHAFGGHPSMETAHQLFHADSHHLLTFLNGAPTDRRERSLILLTTLMRAAGLEFGEQGDVWARVAEQRSPLRSDLPEPATWASFTHGVRHLLLGKPRPDDIGSHWLTAFETAGGQLKDLRERGQLTRGIRAITALHVIFHWNRIGLTGPTQAELAQAVKEAILAPY</sequence>
<protein>
    <submittedName>
        <fullName evidence="2">Bacteriocin biosynthesis protein</fullName>
    </submittedName>
</protein>
<dbReference type="InterPro" id="IPR023809">
    <property type="entry name" value="Thiopep_bacteriocin_synth_dom"/>
</dbReference>
<dbReference type="Pfam" id="PF14028">
    <property type="entry name" value="Lant_dehydr_C"/>
    <property type="match status" value="1"/>
</dbReference>
<reference evidence="2 3" key="1">
    <citation type="submission" date="2019-11" db="EMBL/GenBank/DDBJ databases">
        <authorList>
            <person name="Cao P."/>
        </authorList>
    </citation>
    <scope>NUCLEOTIDE SEQUENCE [LARGE SCALE GENOMIC DNA]</scope>
    <source>
        <strain evidence="2 3">NEAU-AAG5</strain>
    </source>
</reference>
<gene>
    <name evidence="2" type="ORF">GNZ18_02100</name>
</gene>
<dbReference type="EMBL" id="WOFH01000001">
    <property type="protein sequence ID" value="MUN35399.1"/>
    <property type="molecule type" value="Genomic_DNA"/>
</dbReference>
<accession>A0A7K1KTA1</accession>
<name>A0A7K1KTA1_9ACTN</name>
<feature type="domain" description="Thiopeptide-type bacteriocin biosynthesis" evidence="1">
    <location>
        <begin position="11"/>
        <end position="251"/>
    </location>
</feature>
<proteinExistence type="predicted"/>
<evidence type="ECO:0000313" key="2">
    <source>
        <dbReference type="EMBL" id="MUN35399.1"/>
    </source>
</evidence>
<organism evidence="2 3">
    <name type="scientific">Actinomadura litoris</name>
    <dbReference type="NCBI Taxonomy" id="2678616"/>
    <lineage>
        <taxon>Bacteria</taxon>
        <taxon>Bacillati</taxon>
        <taxon>Actinomycetota</taxon>
        <taxon>Actinomycetes</taxon>
        <taxon>Streptosporangiales</taxon>
        <taxon>Thermomonosporaceae</taxon>
        <taxon>Actinomadura</taxon>
    </lineage>
</organism>